<keyword evidence="7" id="KW-1278">Translocase</keyword>
<dbReference type="PATRIC" id="fig|1423815.3.peg.1007"/>
<keyword evidence="6" id="KW-0067">ATP-binding</keyword>
<keyword evidence="3" id="KW-0813">Transport</keyword>
<evidence type="ECO:0000256" key="5">
    <source>
        <dbReference type="ARBA" id="ARBA00022741"/>
    </source>
</evidence>
<evidence type="ECO:0000259" key="9">
    <source>
        <dbReference type="PROSITE" id="PS50893"/>
    </source>
</evidence>
<sequence>MNLTINKGDFALIIGKTGSGKSTLLRQLKPELALGKATAGELTLFNGHNDDDFSRVAYISQFVDNQMVTETARDEFHFVLENLGMQPDQVHSKIAEIASYFDIVNLLDLKEAELSGGQKQIVNLAAALILDPDILLLDEPTSQLDPITSEKFLRLVKKINDDLGISVVLVEHSLEQAIFYVNRMFVIEDGQIILDQPTDRALRDLYKHDGYREYLPQLDRLFLENQLDEIYPTIQLPLNNRRMDGLLQNQVEYLKYRDHVTKQHNPTSEALRIKNLTFRFDFNARNILDDLNFTLEKGRSYAILGPNGVGKTTLLRVLTHQLSQLNGQIYLNCHKIKKFGKEFLEQIFILPQNPALLFLTDTVKGEIEYQLKQKDPETTESETTEYLTKYHLTNLKDTNPYDLSGGQQEYLGLVIGLIKDPTILFLDEPTKGLDPNMKKSVAQMLQQYQASGGTILASTHDVLFSTKHFDYVCLMFDGKLGDFETPINFFPEKYFYTTEINKAVRDYFPKALIWEDIINNES</sequence>
<dbReference type="PANTHER" id="PTHR43553">
    <property type="entry name" value="HEAVY METAL TRANSPORTER"/>
    <property type="match status" value="1"/>
</dbReference>
<dbReference type="SMART" id="SM00382">
    <property type="entry name" value="AAA"/>
    <property type="match status" value="2"/>
</dbReference>
<dbReference type="EMBL" id="AZFA01000002">
    <property type="protein sequence ID" value="KRL68245.1"/>
    <property type="molecule type" value="Genomic_DNA"/>
</dbReference>
<protein>
    <submittedName>
        <fullName evidence="10">ABC transporter</fullName>
    </submittedName>
</protein>
<reference evidence="10 11" key="1">
    <citation type="journal article" date="2015" name="Genome Announc.">
        <title>Expanding the biotechnology potential of lactobacilli through comparative genomics of 213 strains and associated genera.</title>
        <authorList>
            <person name="Sun Z."/>
            <person name="Harris H.M."/>
            <person name="McCann A."/>
            <person name="Guo C."/>
            <person name="Argimon S."/>
            <person name="Zhang W."/>
            <person name="Yang X."/>
            <person name="Jeffery I.B."/>
            <person name="Cooney J.C."/>
            <person name="Kagawa T.F."/>
            <person name="Liu W."/>
            <person name="Song Y."/>
            <person name="Salvetti E."/>
            <person name="Wrobel A."/>
            <person name="Rasinkangas P."/>
            <person name="Parkhill J."/>
            <person name="Rea M.C."/>
            <person name="O'Sullivan O."/>
            <person name="Ritari J."/>
            <person name="Douillard F.P."/>
            <person name="Paul Ross R."/>
            <person name="Yang R."/>
            <person name="Briner A.E."/>
            <person name="Felis G.E."/>
            <person name="de Vos W.M."/>
            <person name="Barrangou R."/>
            <person name="Klaenhammer T.R."/>
            <person name="Caufield P.W."/>
            <person name="Cui Y."/>
            <person name="Zhang H."/>
            <person name="O'Toole P.W."/>
        </authorList>
    </citation>
    <scope>NUCLEOTIDE SEQUENCE [LARGE SCALE GENOMIC DNA]</scope>
    <source>
        <strain evidence="10 11">DSM 14857</strain>
    </source>
</reference>
<dbReference type="PANTHER" id="PTHR43553:SF27">
    <property type="entry name" value="ENERGY-COUPLING FACTOR TRANSPORTER ATP-BINDING PROTEIN ECFA2"/>
    <property type="match status" value="1"/>
</dbReference>
<comment type="similarity">
    <text evidence="2">Belongs to the ABC transporter superfamily.</text>
</comment>
<comment type="caution">
    <text evidence="10">The sequence shown here is derived from an EMBL/GenBank/DDBJ whole genome shotgun (WGS) entry which is preliminary data.</text>
</comment>
<evidence type="ECO:0000256" key="1">
    <source>
        <dbReference type="ARBA" id="ARBA00004202"/>
    </source>
</evidence>
<keyword evidence="8" id="KW-0472">Membrane</keyword>
<evidence type="ECO:0000256" key="4">
    <source>
        <dbReference type="ARBA" id="ARBA00022475"/>
    </source>
</evidence>
<evidence type="ECO:0000256" key="8">
    <source>
        <dbReference type="ARBA" id="ARBA00023136"/>
    </source>
</evidence>
<dbReference type="GO" id="GO:0043190">
    <property type="term" value="C:ATP-binding cassette (ABC) transporter complex"/>
    <property type="evidence" value="ECO:0007669"/>
    <property type="project" value="TreeGrafter"/>
</dbReference>
<gene>
    <name evidence="10" type="ORF">FC27_GL000987</name>
</gene>
<evidence type="ECO:0000256" key="7">
    <source>
        <dbReference type="ARBA" id="ARBA00022967"/>
    </source>
</evidence>
<keyword evidence="4" id="KW-1003">Cell membrane</keyword>
<dbReference type="CDD" id="cd03225">
    <property type="entry name" value="ABC_cobalt_CbiO_domain1"/>
    <property type="match status" value="2"/>
</dbReference>
<dbReference type="eggNOG" id="COG1129">
    <property type="taxonomic scope" value="Bacteria"/>
</dbReference>
<dbReference type="GO" id="GO:0016887">
    <property type="term" value="F:ATP hydrolysis activity"/>
    <property type="evidence" value="ECO:0007669"/>
    <property type="project" value="InterPro"/>
</dbReference>
<organism evidence="10 11">
    <name type="scientific">Companilactobacillus versmoldensis DSM 14857 = KCTC 3814</name>
    <dbReference type="NCBI Taxonomy" id="1423815"/>
    <lineage>
        <taxon>Bacteria</taxon>
        <taxon>Bacillati</taxon>
        <taxon>Bacillota</taxon>
        <taxon>Bacilli</taxon>
        <taxon>Lactobacillales</taxon>
        <taxon>Lactobacillaceae</taxon>
        <taxon>Companilactobacillus</taxon>
    </lineage>
</organism>
<feature type="domain" description="ABC transporter" evidence="9">
    <location>
        <begin position="1"/>
        <end position="214"/>
    </location>
</feature>
<dbReference type="SUPFAM" id="SSF52540">
    <property type="entry name" value="P-loop containing nucleoside triphosphate hydrolases"/>
    <property type="match status" value="2"/>
</dbReference>
<dbReference type="Pfam" id="PF00005">
    <property type="entry name" value="ABC_tran"/>
    <property type="match status" value="2"/>
</dbReference>
<accession>A0A0R1SPP4</accession>
<dbReference type="GO" id="GO:0042626">
    <property type="term" value="F:ATPase-coupled transmembrane transporter activity"/>
    <property type="evidence" value="ECO:0007669"/>
    <property type="project" value="TreeGrafter"/>
</dbReference>
<dbReference type="Proteomes" id="UP000051647">
    <property type="component" value="Unassembled WGS sequence"/>
</dbReference>
<feature type="domain" description="ABC transporter" evidence="9">
    <location>
        <begin position="271"/>
        <end position="502"/>
    </location>
</feature>
<keyword evidence="5" id="KW-0547">Nucleotide-binding</keyword>
<dbReference type="InterPro" id="IPR003593">
    <property type="entry name" value="AAA+_ATPase"/>
</dbReference>
<proteinExistence type="inferred from homology"/>
<dbReference type="PROSITE" id="PS50893">
    <property type="entry name" value="ABC_TRANSPORTER_2"/>
    <property type="match status" value="2"/>
</dbReference>
<dbReference type="InterPro" id="IPR003439">
    <property type="entry name" value="ABC_transporter-like_ATP-bd"/>
</dbReference>
<dbReference type="Gene3D" id="3.40.50.300">
    <property type="entry name" value="P-loop containing nucleotide triphosphate hydrolases"/>
    <property type="match status" value="2"/>
</dbReference>
<dbReference type="InterPro" id="IPR015856">
    <property type="entry name" value="ABC_transpr_CbiO/EcfA_su"/>
</dbReference>
<evidence type="ECO:0000256" key="3">
    <source>
        <dbReference type="ARBA" id="ARBA00022448"/>
    </source>
</evidence>
<dbReference type="InterPro" id="IPR027417">
    <property type="entry name" value="P-loop_NTPase"/>
</dbReference>
<evidence type="ECO:0000256" key="2">
    <source>
        <dbReference type="ARBA" id="ARBA00005417"/>
    </source>
</evidence>
<dbReference type="STRING" id="1423815.FC27_GL000987"/>
<evidence type="ECO:0000313" key="11">
    <source>
        <dbReference type="Proteomes" id="UP000051647"/>
    </source>
</evidence>
<dbReference type="AlphaFoldDB" id="A0A0R1SPP4"/>
<name>A0A0R1SPP4_9LACO</name>
<keyword evidence="11" id="KW-1185">Reference proteome</keyword>
<comment type="subcellular location">
    <subcellularLocation>
        <location evidence="1">Cell membrane</location>
        <topology evidence="1">Peripheral membrane protein</topology>
    </subcellularLocation>
</comment>
<dbReference type="InterPro" id="IPR050095">
    <property type="entry name" value="ECF_ABC_transporter_ATP-bd"/>
</dbReference>
<dbReference type="GO" id="GO:0005524">
    <property type="term" value="F:ATP binding"/>
    <property type="evidence" value="ECO:0007669"/>
    <property type="project" value="UniProtKB-KW"/>
</dbReference>
<evidence type="ECO:0000256" key="6">
    <source>
        <dbReference type="ARBA" id="ARBA00022840"/>
    </source>
</evidence>
<evidence type="ECO:0000313" key="10">
    <source>
        <dbReference type="EMBL" id="KRL68245.1"/>
    </source>
</evidence>